<gene>
    <name evidence="2" type="ORF">SAMN05216469_109112</name>
</gene>
<proteinExistence type="predicted"/>
<accession>A0A1H7LPZ3</accession>
<name>A0A1H7LPZ3_RUMAL</name>
<dbReference type="Proteomes" id="UP000186015">
    <property type="component" value="Unassembled WGS sequence"/>
</dbReference>
<keyword evidence="1" id="KW-0472">Membrane</keyword>
<feature type="transmembrane region" description="Helical" evidence="1">
    <location>
        <begin position="7"/>
        <end position="27"/>
    </location>
</feature>
<keyword evidence="1" id="KW-0812">Transmembrane</keyword>
<dbReference type="RefSeq" id="WP_074833838.1">
    <property type="nucleotide sequence ID" value="NZ_FOAT01000009.1"/>
</dbReference>
<organism evidence="2 3">
    <name type="scientific">Ruminococcus albus</name>
    <dbReference type="NCBI Taxonomy" id="1264"/>
    <lineage>
        <taxon>Bacteria</taxon>
        <taxon>Bacillati</taxon>
        <taxon>Bacillota</taxon>
        <taxon>Clostridia</taxon>
        <taxon>Eubacteriales</taxon>
        <taxon>Oscillospiraceae</taxon>
        <taxon>Ruminococcus</taxon>
    </lineage>
</organism>
<evidence type="ECO:0000313" key="2">
    <source>
        <dbReference type="EMBL" id="SEL01033.1"/>
    </source>
</evidence>
<keyword evidence="1" id="KW-1133">Transmembrane helix</keyword>
<evidence type="ECO:0000256" key="1">
    <source>
        <dbReference type="SAM" id="Phobius"/>
    </source>
</evidence>
<evidence type="ECO:0000313" key="3">
    <source>
        <dbReference type="Proteomes" id="UP000186015"/>
    </source>
</evidence>
<sequence>MKKERTALIISTVTTLVLFIIAMVNYIQTGFWDTTLSGLIACNACICCCTEEKYRSAKKAQKQ</sequence>
<reference evidence="2 3" key="1">
    <citation type="submission" date="2016-10" db="EMBL/GenBank/DDBJ databases">
        <authorList>
            <person name="de Groot N.N."/>
        </authorList>
    </citation>
    <scope>NUCLEOTIDE SEQUENCE [LARGE SCALE GENOMIC DNA]</scope>
    <source>
        <strain evidence="2 3">KH2T6</strain>
    </source>
</reference>
<protein>
    <submittedName>
        <fullName evidence="2">Uncharacterized protein</fullName>
    </submittedName>
</protein>
<dbReference type="EMBL" id="FOAT01000009">
    <property type="protein sequence ID" value="SEL01033.1"/>
    <property type="molecule type" value="Genomic_DNA"/>
</dbReference>
<dbReference type="AlphaFoldDB" id="A0A1H7LPZ3"/>